<comment type="caution">
    <text evidence="3">The sequence shown here is derived from an EMBL/GenBank/DDBJ whole genome shotgun (WGS) entry which is preliminary data.</text>
</comment>
<evidence type="ECO:0000256" key="1">
    <source>
        <dbReference type="ARBA" id="ARBA00023054"/>
    </source>
</evidence>
<dbReference type="Gene3D" id="3.40.50.300">
    <property type="entry name" value="P-loop containing nucleotide triphosphate hydrolases"/>
    <property type="match status" value="1"/>
</dbReference>
<dbReference type="GO" id="GO:0000323">
    <property type="term" value="C:lytic vacuole"/>
    <property type="evidence" value="ECO:0007669"/>
    <property type="project" value="TreeGrafter"/>
</dbReference>
<evidence type="ECO:0000313" key="4">
    <source>
        <dbReference type="Proteomes" id="UP001431209"/>
    </source>
</evidence>
<evidence type="ECO:0000256" key="2">
    <source>
        <dbReference type="SAM" id="Coils"/>
    </source>
</evidence>
<dbReference type="GO" id="GO:0035493">
    <property type="term" value="P:SNARE complex assembly"/>
    <property type="evidence" value="ECO:0007669"/>
    <property type="project" value="TreeGrafter"/>
</dbReference>
<accession>A0AAW2ZSL1</accession>
<name>A0AAW2ZSL1_9EUKA</name>
<dbReference type="GO" id="GO:0005768">
    <property type="term" value="C:endosome"/>
    <property type="evidence" value="ECO:0007669"/>
    <property type="project" value="TreeGrafter"/>
</dbReference>
<dbReference type="AlphaFoldDB" id="A0AAW2ZSL1"/>
<dbReference type="PANTHER" id="PTHR15157:SF5">
    <property type="entry name" value="UV RADIATION RESISTANCE-ASSOCIATED GENE PROTEIN"/>
    <property type="match status" value="1"/>
</dbReference>
<keyword evidence="1 2" id="KW-0175">Coiled coil</keyword>
<dbReference type="PANTHER" id="PTHR15157">
    <property type="entry name" value="UV RADIATION RESISTANCE-ASSOCIATED GENE PROTEIN"/>
    <property type="match status" value="1"/>
</dbReference>
<proteinExistence type="predicted"/>
<gene>
    <name evidence="3" type="ORF">AKO1_010085</name>
</gene>
<dbReference type="Proteomes" id="UP001431209">
    <property type="component" value="Unassembled WGS sequence"/>
</dbReference>
<feature type="coiled-coil region" evidence="2">
    <location>
        <begin position="183"/>
        <end position="248"/>
    </location>
</feature>
<dbReference type="EMBL" id="JAOPGA020001890">
    <property type="protein sequence ID" value="KAL0491933.1"/>
    <property type="molecule type" value="Genomic_DNA"/>
</dbReference>
<reference evidence="3 4" key="1">
    <citation type="submission" date="2024-03" db="EMBL/GenBank/DDBJ databases">
        <title>The Acrasis kona genome and developmental transcriptomes reveal deep origins of eukaryotic multicellular pathways.</title>
        <authorList>
            <person name="Sheikh S."/>
            <person name="Fu C.-J."/>
            <person name="Brown M.W."/>
            <person name="Baldauf S.L."/>
        </authorList>
    </citation>
    <scope>NUCLEOTIDE SEQUENCE [LARGE SCALE GENOMIC DNA]</scope>
    <source>
        <strain evidence="3 4">ATCC MYA-3509</strain>
    </source>
</reference>
<protein>
    <submittedName>
        <fullName evidence="3">Vacuolar protein sorting protein VPS38</fullName>
    </submittedName>
</protein>
<sequence>MTEYILETSPYRQFKHLKGVHFRNVGGINLKDSCFTIKDGDQTLYTSNIFRNSLNPSWLLDGDEKDVRQLYNIKNNVTPQEFVVRLLTDSGELLVEETLKFDELFLTHSTDEDVEQTKFPPKTVLFEFVDGMFVTEHKGVTMGIERKLLSSTFLQPSCSSIVNVPSAEFSRSLARTIGMTYSIQEARDAIAKGKKRVEDILKQQERMATLRQELSQKRKRIKMLQERLEEKKAAIQNVKENLQIKQQNQTVHETHFANSQLLLHDSQQQFSQIGKATIEHLRSQLNQTQRKINRRQRTIVKSLRDYVFVVETNQKAGHFVLNGLAISKGPDNLLFDDEAASALGYAVHCVRIISKLFQIPLRSPMFGMSSKSFVTNEHVSKDSQSQDRILPLFMTRNGDKSKYIMAVLLLRSNIVHILKSMGSFKKHLQFGRFSILEYLDYLLGVCSDL</sequence>
<keyword evidence="4" id="KW-1185">Reference proteome</keyword>
<dbReference type="InterPro" id="IPR027417">
    <property type="entry name" value="P-loop_NTPase"/>
</dbReference>
<dbReference type="GO" id="GO:0000149">
    <property type="term" value="F:SNARE binding"/>
    <property type="evidence" value="ECO:0007669"/>
    <property type="project" value="TreeGrafter"/>
</dbReference>
<evidence type="ECO:0000313" key="3">
    <source>
        <dbReference type="EMBL" id="KAL0491933.1"/>
    </source>
</evidence>
<organism evidence="3 4">
    <name type="scientific">Acrasis kona</name>
    <dbReference type="NCBI Taxonomy" id="1008807"/>
    <lineage>
        <taxon>Eukaryota</taxon>
        <taxon>Discoba</taxon>
        <taxon>Heterolobosea</taxon>
        <taxon>Tetramitia</taxon>
        <taxon>Eutetramitia</taxon>
        <taxon>Acrasidae</taxon>
        <taxon>Acrasis</taxon>
    </lineage>
</organism>